<evidence type="ECO:0000256" key="1">
    <source>
        <dbReference type="ARBA" id="ARBA00004613"/>
    </source>
</evidence>
<keyword evidence="3" id="KW-0472">Membrane</keyword>
<comment type="subcellular location">
    <subcellularLocation>
        <location evidence="1">Secreted</location>
    </subcellularLocation>
</comment>
<keyword evidence="3" id="KW-0812">Transmembrane</keyword>
<evidence type="ECO:0000256" key="2">
    <source>
        <dbReference type="ARBA" id="ARBA00022525"/>
    </source>
</evidence>
<keyword evidence="2" id="KW-0964">Secreted</keyword>
<comment type="caution">
    <text evidence="5">The sequence shown here is derived from an EMBL/GenBank/DDBJ whole genome shotgun (WGS) entry which is preliminary data.</text>
</comment>
<keyword evidence="3" id="KW-1133">Transmembrane helix</keyword>
<feature type="signal peptide" evidence="4">
    <location>
        <begin position="1"/>
        <end position="26"/>
    </location>
</feature>
<protein>
    <recommendedName>
        <fullName evidence="7">Tissue inhibitor of metalloproteinase</fullName>
    </recommendedName>
</protein>
<dbReference type="SUPFAM" id="SSF50242">
    <property type="entry name" value="TIMP-like"/>
    <property type="match status" value="1"/>
</dbReference>
<name>A0ABR8X756_9BACL</name>
<accession>A0ABR8X756</accession>
<evidence type="ECO:0000313" key="5">
    <source>
        <dbReference type="EMBL" id="MBD8025154.1"/>
    </source>
</evidence>
<proteinExistence type="predicted"/>
<reference evidence="5 6" key="1">
    <citation type="submission" date="2020-08" db="EMBL/GenBank/DDBJ databases">
        <title>A Genomic Blueprint of the Chicken Gut Microbiome.</title>
        <authorList>
            <person name="Gilroy R."/>
            <person name="Ravi A."/>
            <person name="Getino M."/>
            <person name="Pursley I."/>
            <person name="Horton D.L."/>
            <person name="Alikhan N.-F."/>
            <person name="Baker D."/>
            <person name="Gharbi K."/>
            <person name="Hall N."/>
            <person name="Watson M."/>
            <person name="Adriaenssens E.M."/>
            <person name="Foster-Nyarko E."/>
            <person name="Jarju S."/>
            <person name="Secka A."/>
            <person name="Antonio M."/>
            <person name="Oren A."/>
            <person name="Chaudhuri R."/>
            <person name="La Ragione R.M."/>
            <person name="Hildebrand F."/>
            <person name="Pallen M.J."/>
        </authorList>
    </citation>
    <scope>NUCLEOTIDE SEQUENCE [LARGE SCALE GENOMIC DNA]</scope>
    <source>
        <strain evidence="5 6">Re31</strain>
    </source>
</reference>
<dbReference type="RefSeq" id="WP_191705728.1">
    <property type="nucleotide sequence ID" value="NZ_JACSQA010000001.1"/>
</dbReference>
<organism evidence="5 6">
    <name type="scientific">Ureibacillus galli</name>
    <dbReference type="NCBI Taxonomy" id="2762222"/>
    <lineage>
        <taxon>Bacteria</taxon>
        <taxon>Bacillati</taxon>
        <taxon>Bacillota</taxon>
        <taxon>Bacilli</taxon>
        <taxon>Bacillales</taxon>
        <taxon>Caryophanaceae</taxon>
        <taxon>Ureibacillus</taxon>
    </lineage>
</organism>
<keyword evidence="4" id="KW-0732">Signal</keyword>
<feature type="chain" id="PRO_5045604051" description="Tissue inhibitor of metalloproteinase" evidence="4">
    <location>
        <begin position="27"/>
        <end position="192"/>
    </location>
</feature>
<dbReference type="InterPro" id="IPR008993">
    <property type="entry name" value="TIMP-like_OB-fold"/>
</dbReference>
<dbReference type="EMBL" id="JACSQA010000001">
    <property type="protein sequence ID" value="MBD8025154.1"/>
    <property type="molecule type" value="Genomic_DNA"/>
</dbReference>
<evidence type="ECO:0000313" key="6">
    <source>
        <dbReference type="Proteomes" id="UP000640930"/>
    </source>
</evidence>
<evidence type="ECO:0000256" key="4">
    <source>
        <dbReference type="SAM" id="SignalP"/>
    </source>
</evidence>
<evidence type="ECO:0008006" key="7">
    <source>
        <dbReference type="Google" id="ProtNLM"/>
    </source>
</evidence>
<dbReference type="Proteomes" id="UP000640930">
    <property type="component" value="Unassembled WGS sequence"/>
</dbReference>
<dbReference type="InterPro" id="IPR001820">
    <property type="entry name" value="TIMP"/>
</dbReference>
<dbReference type="Pfam" id="PF00965">
    <property type="entry name" value="TIMP"/>
    <property type="match status" value="1"/>
</dbReference>
<feature type="transmembrane region" description="Helical" evidence="3">
    <location>
        <begin position="166"/>
        <end position="185"/>
    </location>
</feature>
<sequence length="192" mass="21559">MKFKLFLCFLLMISFLFNLSLTSSYACSCVQPESAQKELSARDFVFSGKVKKIIDQNENSIIKSSADLLKIHFEVNETWKGIDETEVIVFTERDSASCGFSFTTNEDYLVYANKEEGKKKVNICSRTSPLVNASVDINELGEGEKPTKSVNINENSRDGKMTTTTIIIGLSLGALMIIFITYFITNKRKNSK</sequence>
<gene>
    <name evidence="5" type="ORF">H9636_00655</name>
</gene>
<keyword evidence="6" id="KW-1185">Reference proteome</keyword>
<dbReference type="PROSITE" id="PS51257">
    <property type="entry name" value="PROKAR_LIPOPROTEIN"/>
    <property type="match status" value="1"/>
</dbReference>
<dbReference type="Gene3D" id="2.40.50.120">
    <property type="match status" value="1"/>
</dbReference>
<evidence type="ECO:0000256" key="3">
    <source>
        <dbReference type="SAM" id="Phobius"/>
    </source>
</evidence>